<comment type="caution">
    <text evidence="1">The sequence shown here is derived from an EMBL/GenBank/DDBJ whole genome shotgun (WGS) entry which is preliminary data.</text>
</comment>
<gene>
    <name evidence="1" type="ORF">MLD38_009817</name>
</gene>
<evidence type="ECO:0000313" key="2">
    <source>
        <dbReference type="Proteomes" id="UP001057402"/>
    </source>
</evidence>
<reference evidence="2" key="1">
    <citation type="journal article" date="2023" name="Front. Plant Sci.">
        <title>Chromosomal-level genome assembly of Melastoma candidum provides insights into trichome evolution.</title>
        <authorList>
            <person name="Zhong Y."/>
            <person name="Wu W."/>
            <person name="Sun C."/>
            <person name="Zou P."/>
            <person name="Liu Y."/>
            <person name="Dai S."/>
            <person name="Zhou R."/>
        </authorList>
    </citation>
    <scope>NUCLEOTIDE SEQUENCE [LARGE SCALE GENOMIC DNA]</scope>
</reference>
<dbReference type="Proteomes" id="UP001057402">
    <property type="component" value="Chromosome 3"/>
</dbReference>
<accession>A0ACB9RXW9</accession>
<keyword evidence="2" id="KW-1185">Reference proteome</keyword>
<sequence>MDSSEERSQTAAAAPEKAGSDPGNDSDQMVGRRESDFPAEGKTELMSSAGKSRRLSMWSKKLSSIFGYLMPTTTTPTCLTEDKKFEQRNLLMSPGREGEKR</sequence>
<dbReference type="EMBL" id="CM042882">
    <property type="protein sequence ID" value="KAI4384046.1"/>
    <property type="molecule type" value="Genomic_DNA"/>
</dbReference>
<evidence type="ECO:0000313" key="1">
    <source>
        <dbReference type="EMBL" id="KAI4384046.1"/>
    </source>
</evidence>
<protein>
    <submittedName>
        <fullName evidence="1">Uncharacterized protein</fullName>
    </submittedName>
</protein>
<name>A0ACB9RXW9_9MYRT</name>
<organism evidence="1 2">
    <name type="scientific">Melastoma candidum</name>
    <dbReference type="NCBI Taxonomy" id="119954"/>
    <lineage>
        <taxon>Eukaryota</taxon>
        <taxon>Viridiplantae</taxon>
        <taxon>Streptophyta</taxon>
        <taxon>Embryophyta</taxon>
        <taxon>Tracheophyta</taxon>
        <taxon>Spermatophyta</taxon>
        <taxon>Magnoliopsida</taxon>
        <taxon>eudicotyledons</taxon>
        <taxon>Gunneridae</taxon>
        <taxon>Pentapetalae</taxon>
        <taxon>rosids</taxon>
        <taxon>malvids</taxon>
        <taxon>Myrtales</taxon>
        <taxon>Melastomataceae</taxon>
        <taxon>Melastomatoideae</taxon>
        <taxon>Melastomateae</taxon>
        <taxon>Melastoma</taxon>
    </lineage>
</organism>
<proteinExistence type="predicted"/>